<gene>
    <name evidence="2" type="ORF">DWB85_11365</name>
</gene>
<dbReference type="AlphaFoldDB" id="A0A3L7E030"/>
<comment type="caution">
    <text evidence="2">The sequence shown here is derived from an EMBL/GenBank/DDBJ whole genome shotgun (WGS) entry which is preliminary data.</text>
</comment>
<proteinExistence type="predicted"/>
<dbReference type="OrthoDB" id="543560at2"/>
<dbReference type="EMBL" id="QRAN01000011">
    <property type="protein sequence ID" value="RLQ21611.1"/>
    <property type="molecule type" value="Genomic_DNA"/>
</dbReference>
<dbReference type="Pfam" id="PF12228">
    <property type="entry name" value="DUF3604"/>
    <property type="match status" value="1"/>
</dbReference>
<feature type="chain" id="PRO_5018329187" evidence="1">
    <location>
        <begin position="20"/>
        <end position="620"/>
    </location>
</feature>
<keyword evidence="1" id="KW-0732">Signal</keyword>
<keyword evidence="3" id="KW-1185">Reference proteome</keyword>
<name>A0A3L7E030_9GAMM</name>
<dbReference type="RefSeq" id="WP_117954645.1">
    <property type="nucleotide sequence ID" value="NZ_QRAN01000011.1"/>
</dbReference>
<protein>
    <submittedName>
        <fullName evidence="2">DUF3604 domain-containing protein</fullName>
    </submittedName>
</protein>
<sequence length="620" mass="67752">MRNLILALALATGCTATGAAEKRLLWGDTHLHTNNSFDAITIGNKTIGPAQAYRYARGLPVVHPYHGARVQIGTPLDFLVVSDHAEFLGLVRHVYEHGVSTEGLGPLDTVYAWISSLAIKFGIDSRWGALLFASRLPEAEDPKAAGERVAEEGFKLGGIPPNPDISRQVWAEITAAADAYNAPGEFTALIGWEWSSNGGGANLHRIVITDGDAASANQYLPYSFLDSSFPEDLWAWLDATSASVGADFIAIPHNSNISKGYMFDTRSLRGEAFSSDYIAARSRWEKVVEVTQIKGDSETHPALSPEDEFADFETFDFYLQRDETPYAVSAADYVRSALRSGLALESQHGQNPFRFGLIGSSDAHSGLAGAEEDNFHGKFAADSIPANKQGLVEVADRRAPKGWDMSASGLAAVWAEDNTRESILAALKRREVYATTGPRIALRFFAGDGWSDDILDSETLYQNAVASGVPMGGVLRGDRDASPEFIVIAERDAGGANLERIQIVKGWLDQDGQTREKVYNVAWSGERAVDASGRLPPLADSVDRASARYRNSVGAPTLRVRWEDPEFDPQQSAFYYVRVLQIPTPRHSLYDAVALELERAEGQPDVIQERAYSSPIWYHP</sequence>
<evidence type="ECO:0000313" key="2">
    <source>
        <dbReference type="EMBL" id="RLQ21611.1"/>
    </source>
</evidence>
<dbReference type="Gene3D" id="3.20.20.140">
    <property type="entry name" value="Metal-dependent hydrolases"/>
    <property type="match status" value="1"/>
</dbReference>
<evidence type="ECO:0000313" key="3">
    <source>
        <dbReference type="Proteomes" id="UP000265509"/>
    </source>
</evidence>
<dbReference type="Proteomes" id="UP000265509">
    <property type="component" value="Unassembled WGS sequence"/>
</dbReference>
<feature type="signal peptide" evidence="1">
    <location>
        <begin position="1"/>
        <end position="19"/>
    </location>
</feature>
<dbReference type="InterPro" id="IPR022028">
    <property type="entry name" value="DUF3604"/>
</dbReference>
<reference evidence="2 3" key="1">
    <citation type="submission" date="2018-07" db="EMBL/GenBank/DDBJ databases">
        <title>Halioglobus sp. genome submission.</title>
        <authorList>
            <person name="Ye M.-Q."/>
            <person name="Du Z.-J."/>
        </authorList>
    </citation>
    <scope>NUCLEOTIDE SEQUENCE [LARGE SCALE GENOMIC DNA]</scope>
    <source>
        <strain evidence="2 3">U0301</strain>
    </source>
</reference>
<organism evidence="2 3">
    <name type="scientific">Seongchinamella sediminis</name>
    <dbReference type="NCBI Taxonomy" id="2283635"/>
    <lineage>
        <taxon>Bacteria</taxon>
        <taxon>Pseudomonadati</taxon>
        <taxon>Pseudomonadota</taxon>
        <taxon>Gammaproteobacteria</taxon>
        <taxon>Cellvibrionales</taxon>
        <taxon>Halieaceae</taxon>
        <taxon>Seongchinamella</taxon>
    </lineage>
</organism>
<evidence type="ECO:0000256" key="1">
    <source>
        <dbReference type="SAM" id="SignalP"/>
    </source>
</evidence>
<accession>A0A3L7E030</accession>